<organism evidence="2">
    <name type="scientific">Micrurus lemniscatus lemniscatus</name>
    <dbReference type="NCBI Taxonomy" id="129467"/>
    <lineage>
        <taxon>Eukaryota</taxon>
        <taxon>Metazoa</taxon>
        <taxon>Chordata</taxon>
        <taxon>Craniata</taxon>
        <taxon>Vertebrata</taxon>
        <taxon>Euteleostomi</taxon>
        <taxon>Lepidosauria</taxon>
        <taxon>Squamata</taxon>
        <taxon>Bifurcata</taxon>
        <taxon>Unidentata</taxon>
        <taxon>Episquamata</taxon>
        <taxon>Toxicofera</taxon>
        <taxon>Serpentes</taxon>
        <taxon>Colubroidea</taxon>
        <taxon>Elapidae</taxon>
        <taxon>Elapinae</taxon>
        <taxon>Micrurus</taxon>
    </lineage>
</organism>
<protein>
    <submittedName>
        <fullName evidence="2">Uncharacterized protein</fullName>
    </submittedName>
</protein>
<keyword evidence="1" id="KW-1133">Transmembrane helix</keyword>
<keyword evidence="1" id="KW-0472">Membrane</keyword>
<sequence>MIKQHIDLKPEIFLLGMVPEGYTKEKTYLIIHVLTAARIAQNWKSDKIPIEGKVIEKIFECAEMNRLTLVIKEKEEMEYYMVWDLFYQFIYYFLFYYGWKIK</sequence>
<reference evidence="2" key="1">
    <citation type="submission" date="2017-07" db="EMBL/GenBank/DDBJ databases">
        <authorList>
            <person name="Mikheyev A."/>
            <person name="Grau M."/>
        </authorList>
    </citation>
    <scope>NUCLEOTIDE SEQUENCE</scope>
    <source>
        <tissue evidence="2">Venom_gland</tissue>
    </source>
</reference>
<reference evidence="2" key="2">
    <citation type="submission" date="2017-11" db="EMBL/GenBank/DDBJ databases">
        <title>Coralsnake Venomics: Analyses of Venom Gland Transcriptomes and Proteomes of Six Brazilian Taxa.</title>
        <authorList>
            <person name="Aird S.D."/>
            <person name="Jorge da Silva N."/>
            <person name="Qiu L."/>
            <person name="Villar-Briones A."/>
            <person name="Aparecida-Saddi V."/>
            <person name="Campos-Telles M.P."/>
            <person name="Grau M."/>
            <person name="Mikheyev A.S."/>
        </authorList>
    </citation>
    <scope>NUCLEOTIDE SEQUENCE</scope>
    <source>
        <tissue evidence="2">Venom_gland</tissue>
    </source>
</reference>
<accession>A0A2D4I807</accession>
<keyword evidence="1" id="KW-0812">Transmembrane</keyword>
<evidence type="ECO:0000256" key="1">
    <source>
        <dbReference type="SAM" id="Phobius"/>
    </source>
</evidence>
<name>A0A2D4I807_MICLE</name>
<dbReference type="AlphaFoldDB" id="A0A2D4I807"/>
<evidence type="ECO:0000313" key="2">
    <source>
        <dbReference type="EMBL" id="LAA80360.1"/>
    </source>
</evidence>
<feature type="transmembrane region" description="Helical" evidence="1">
    <location>
        <begin position="79"/>
        <end position="99"/>
    </location>
</feature>
<dbReference type="EMBL" id="IACK01081531">
    <property type="protein sequence ID" value="LAA80360.1"/>
    <property type="molecule type" value="Transcribed_RNA"/>
</dbReference>
<proteinExistence type="predicted"/>